<keyword evidence="11" id="KW-1185">Reference proteome</keyword>
<evidence type="ECO:0000256" key="8">
    <source>
        <dbReference type="SAM" id="MobiDB-lite"/>
    </source>
</evidence>
<keyword evidence="2 7" id="KW-0547">Nucleotide-binding</keyword>
<sequence>MGKARTSFEDKRQPKHGLDGNRPSKGAKNMRDAATVRRLNMYKKKAVRDKKGKVIHEEFQSKELPNSRIQPDRRWFGNTRVIGQKQLEQFRDEMSTKVNDAYTVLLREKKLPMSLLEDPEKKQAGKAARVNLLQTQPYAETFAAKRQRKRPKLAVDSYQDLLHKAEQVNTAYDEKVDASLLDDTAGATKDRAFEKGQSKRIWGELYKVVDSSDVVVQVLDARDPIGTRCKSLEQHLRKNARHKHMLLLLNKCDLVPAWVTKRWLGYLSKEYPTLAFHASITNPFGKGSLLSLLRQLARLRSDKKYISVGFVGYPNVGKSSVINTLRSRKVCKAAPIPGETRVWQFVTLMRKIFLIDCPGVVHNATEDSPTDSVLKGVIRVENLEDATEHISALLERVKPEYLRRAYKLKEWTDAEDFLTQLARAAGKLVKGGDPDLNTAAKMMLYDWQRGKIPFFTLPPDYEERAPAAAVEAGGAAQPEPLAVPSEAVTAEDTAHEAAGLPGQAIAAAEAVVSNVLGAAARQRKQAIPVQQDYFIPEDERGDGEAASDFEDVDGSDVVSDVDSEAEAEEDEEDEDVEAEAVSGSEASEAEEDAFEEEAAEPRGRKRRQSAASQPAADDDDGAESDGYGDAGLSWEAVMQSIQGEDEAEAAVEEATAALGPEDDAGPTADRPAKRRKGEKKPVVLKTHVHKRKGKGKGGGGMAGQGSSQRAAAGQSQPQQSREAGRKRRRQP</sequence>
<dbReference type="InterPro" id="IPR030378">
    <property type="entry name" value="G_CP_dom"/>
</dbReference>
<comment type="caution">
    <text evidence="10">The sequence shown here is derived from an EMBL/GenBank/DDBJ whole genome shotgun (WGS) entry which is preliminary data.</text>
</comment>
<dbReference type="CDD" id="cd01858">
    <property type="entry name" value="NGP_1"/>
    <property type="match status" value="1"/>
</dbReference>
<accession>A0AAW1PKH3</accession>
<dbReference type="InterPro" id="IPR012971">
    <property type="entry name" value="NOG2_N_dom"/>
</dbReference>
<dbReference type="GO" id="GO:0005525">
    <property type="term" value="F:GTP binding"/>
    <property type="evidence" value="ECO:0007669"/>
    <property type="project" value="UniProtKB-KW"/>
</dbReference>
<evidence type="ECO:0000256" key="4">
    <source>
        <dbReference type="ARBA" id="ARBA00023242"/>
    </source>
</evidence>
<dbReference type="PANTHER" id="PTHR11089">
    <property type="entry name" value="GTP-BINDING PROTEIN-RELATED"/>
    <property type="match status" value="1"/>
</dbReference>
<evidence type="ECO:0000313" key="10">
    <source>
        <dbReference type="EMBL" id="KAK9809113.1"/>
    </source>
</evidence>
<name>A0AAW1PKH3_9CHLO</name>
<comment type="subcellular location">
    <subcellularLocation>
        <location evidence="1 7">Nucleus</location>
        <location evidence="1 7">Nucleolus</location>
    </subcellularLocation>
</comment>
<feature type="domain" description="CP-type G" evidence="9">
    <location>
        <begin position="202"/>
        <end position="363"/>
    </location>
</feature>
<dbReference type="FunFam" id="1.10.1580.10:FF:000001">
    <property type="entry name" value="Nucleolar GTP-binding protein 2"/>
    <property type="match status" value="1"/>
</dbReference>
<gene>
    <name evidence="10" type="ORF">WJX72_009508</name>
</gene>
<dbReference type="InterPro" id="IPR027417">
    <property type="entry name" value="P-loop_NTPase"/>
</dbReference>
<dbReference type="Pfam" id="PF01926">
    <property type="entry name" value="MMR_HSR1"/>
    <property type="match status" value="1"/>
</dbReference>
<dbReference type="InterPro" id="IPR050755">
    <property type="entry name" value="TRAFAC_YlqF/YawG_RiboMat"/>
</dbReference>
<dbReference type="GO" id="GO:0016787">
    <property type="term" value="F:hydrolase activity"/>
    <property type="evidence" value="ECO:0007669"/>
    <property type="project" value="UniProtKB-KW"/>
</dbReference>
<feature type="compositionally biased region" description="Basic residues" evidence="8">
    <location>
        <begin position="686"/>
        <end position="695"/>
    </location>
</feature>
<reference evidence="10 11" key="1">
    <citation type="journal article" date="2024" name="Nat. Commun.">
        <title>Phylogenomics reveals the evolutionary origins of lichenization in chlorophyte algae.</title>
        <authorList>
            <person name="Puginier C."/>
            <person name="Libourel C."/>
            <person name="Otte J."/>
            <person name="Skaloud P."/>
            <person name="Haon M."/>
            <person name="Grisel S."/>
            <person name="Petersen M."/>
            <person name="Berrin J.G."/>
            <person name="Delaux P.M."/>
            <person name="Dal Grande F."/>
            <person name="Keller J."/>
        </authorList>
    </citation>
    <scope>NUCLEOTIDE SEQUENCE [LARGE SCALE GENOMIC DNA]</scope>
    <source>
        <strain evidence="10 11">SAG 2043</strain>
    </source>
</reference>
<dbReference type="Gene3D" id="1.10.1580.10">
    <property type="match status" value="1"/>
</dbReference>
<dbReference type="GO" id="GO:0005730">
    <property type="term" value="C:nucleolus"/>
    <property type="evidence" value="ECO:0007669"/>
    <property type="project" value="UniProtKB-SubCell"/>
</dbReference>
<dbReference type="EMBL" id="JALJOR010000011">
    <property type="protein sequence ID" value="KAK9809113.1"/>
    <property type="molecule type" value="Genomic_DNA"/>
</dbReference>
<keyword evidence="7" id="KW-0378">Hydrolase</keyword>
<comment type="similarity">
    <text evidence="7">Belongs to the TRAFAC class YlqF/YawG GTPase family. RsgA subfamily.</text>
</comment>
<feature type="compositionally biased region" description="Acidic residues" evidence="8">
    <location>
        <begin position="587"/>
        <end position="598"/>
    </location>
</feature>
<feature type="compositionally biased region" description="Low complexity" evidence="8">
    <location>
        <begin position="704"/>
        <end position="721"/>
    </location>
</feature>
<evidence type="ECO:0000313" key="11">
    <source>
        <dbReference type="Proteomes" id="UP001489004"/>
    </source>
</evidence>
<keyword evidence="3 7" id="KW-0342">GTP-binding</keyword>
<comment type="function">
    <text evidence="5 7">GTPase involved in pre-60S ribosomal subunit maturation.</text>
</comment>
<feature type="compositionally biased region" description="Acidic residues" evidence="8">
    <location>
        <begin position="535"/>
        <end position="578"/>
    </location>
</feature>
<dbReference type="AlphaFoldDB" id="A0AAW1PKH3"/>
<dbReference type="InterPro" id="IPR023179">
    <property type="entry name" value="GTP-bd_ortho_bundle_sf"/>
</dbReference>
<dbReference type="PROSITE" id="PS51721">
    <property type="entry name" value="G_CP"/>
    <property type="match status" value="1"/>
</dbReference>
<evidence type="ECO:0000256" key="3">
    <source>
        <dbReference type="ARBA" id="ARBA00023134"/>
    </source>
</evidence>
<dbReference type="InterPro" id="IPR024929">
    <property type="entry name" value="GNL2_CP_dom"/>
</dbReference>
<dbReference type="SUPFAM" id="SSF52540">
    <property type="entry name" value="P-loop containing nucleoside triphosphate hydrolases"/>
    <property type="match status" value="1"/>
</dbReference>
<feature type="compositionally biased region" description="Basic and acidic residues" evidence="8">
    <location>
        <begin position="1"/>
        <end position="19"/>
    </location>
</feature>
<evidence type="ECO:0000256" key="7">
    <source>
        <dbReference type="RuleBase" id="RU364023"/>
    </source>
</evidence>
<evidence type="ECO:0000256" key="2">
    <source>
        <dbReference type="ARBA" id="ARBA00022741"/>
    </source>
</evidence>
<proteinExistence type="inferred from homology"/>
<dbReference type="Gene3D" id="3.40.50.300">
    <property type="entry name" value="P-loop containing nucleotide triphosphate hydrolases"/>
    <property type="match status" value="1"/>
</dbReference>
<protein>
    <recommendedName>
        <fullName evidence="6 7">Nuclear/nucleolar GTPase 2</fullName>
    </recommendedName>
</protein>
<dbReference type="PANTHER" id="PTHR11089:SF9">
    <property type="entry name" value="NUCLEOLAR GTP-BINDING PROTEIN 2"/>
    <property type="match status" value="1"/>
</dbReference>
<dbReference type="InterPro" id="IPR006073">
    <property type="entry name" value="GTP-bd"/>
</dbReference>
<feature type="region of interest" description="Disordered" evidence="8">
    <location>
        <begin position="530"/>
        <end position="731"/>
    </location>
</feature>
<dbReference type="Proteomes" id="UP001489004">
    <property type="component" value="Unassembled WGS sequence"/>
</dbReference>
<evidence type="ECO:0000256" key="1">
    <source>
        <dbReference type="ARBA" id="ARBA00004604"/>
    </source>
</evidence>
<evidence type="ECO:0000256" key="6">
    <source>
        <dbReference type="ARBA" id="ARBA00070018"/>
    </source>
</evidence>
<dbReference type="Pfam" id="PF08153">
    <property type="entry name" value="NGP1NT"/>
    <property type="match status" value="1"/>
</dbReference>
<feature type="region of interest" description="Disordered" evidence="8">
    <location>
        <begin position="1"/>
        <end position="31"/>
    </location>
</feature>
<dbReference type="FunFam" id="3.40.50.300:FF:000559">
    <property type="entry name" value="Nuclear/nucleolar GTPase 2"/>
    <property type="match status" value="1"/>
</dbReference>
<dbReference type="PRINTS" id="PR00326">
    <property type="entry name" value="GTP1OBG"/>
</dbReference>
<evidence type="ECO:0000256" key="5">
    <source>
        <dbReference type="ARBA" id="ARBA00059990"/>
    </source>
</evidence>
<keyword evidence="4 7" id="KW-0539">Nucleus</keyword>
<evidence type="ECO:0000259" key="9">
    <source>
        <dbReference type="PROSITE" id="PS51721"/>
    </source>
</evidence>
<organism evidence="10 11">
    <name type="scientific">[Myrmecia] bisecta</name>
    <dbReference type="NCBI Taxonomy" id="41462"/>
    <lineage>
        <taxon>Eukaryota</taxon>
        <taxon>Viridiplantae</taxon>
        <taxon>Chlorophyta</taxon>
        <taxon>core chlorophytes</taxon>
        <taxon>Trebouxiophyceae</taxon>
        <taxon>Trebouxiales</taxon>
        <taxon>Trebouxiaceae</taxon>
        <taxon>Myrmecia</taxon>
    </lineage>
</organism>